<dbReference type="InterPro" id="IPR036236">
    <property type="entry name" value="Znf_C2H2_sf"/>
</dbReference>
<evidence type="ECO:0000256" key="3">
    <source>
        <dbReference type="ARBA" id="ARBA00022737"/>
    </source>
</evidence>
<organism evidence="11">
    <name type="scientific">Tabanus bromius</name>
    <name type="common">Band-eyed brown horse fly</name>
    <dbReference type="NCBI Taxonomy" id="304241"/>
    <lineage>
        <taxon>Eukaryota</taxon>
        <taxon>Metazoa</taxon>
        <taxon>Ecdysozoa</taxon>
        <taxon>Arthropoda</taxon>
        <taxon>Hexapoda</taxon>
        <taxon>Insecta</taxon>
        <taxon>Pterygota</taxon>
        <taxon>Neoptera</taxon>
        <taxon>Endopterygota</taxon>
        <taxon>Diptera</taxon>
        <taxon>Brachycera</taxon>
        <taxon>Tabanomorpha</taxon>
        <taxon>Tabanoidea</taxon>
        <taxon>Tabanidae</taxon>
        <taxon>Tabanus</taxon>
    </lineage>
</organism>
<dbReference type="SUPFAM" id="SSF57667">
    <property type="entry name" value="beta-beta-alpha zinc fingers"/>
    <property type="match status" value="3"/>
</dbReference>
<feature type="domain" description="ZAD" evidence="10">
    <location>
        <begin position="8"/>
        <end position="87"/>
    </location>
</feature>
<keyword evidence="2 8" id="KW-0479">Metal-binding</keyword>
<feature type="binding site" evidence="8">
    <location>
        <position position="63"/>
    </location>
    <ligand>
        <name>Zn(2+)</name>
        <dbReference type="ChEBI" id="CHEBI:29105"/>
    </ligand>
</feature>
<feature type="domain" description="C2H2-type" evidence="9">
    <location>
        <begin position="268"/>
        <end position="295"/>
    </location>
</feature>
<dbReference type="GO" id="GO:0010468">
    <property type="term" value="P:regulation of gene expression"/>
    <property type="evidence" value="ECO:0007669"/>
    <property type="project" value="TreeGrafter"/>
</dbReference>
<evidence type="ECO:0000259" key="10">
    <source>
        <dbReference type="PROSITE" id="PS51915"/>
    </source>
</evidence>
<sequence>LKMFDFSNLCRICLSEKRDDFECLTEQGEADDGLSEIGRLYVELFQLPISKDETSPKFICKYCLLQIKLFSEFRAKAVKSYKSFQKIYSEDKTDESLTQCNENSSDNVVIVKAEDSLETFDEDCYADAYSDVQYLEDDADLVLEYCESGADLEDVIPSYQTERQAEDVEMMRVVRNSHESSGEVECKSCNKIFRGRTALYNHRRKDHKRQKLFCTACDKTFLSEETLNVHMKLHKGLPAYNCEECGKTFKQKAHFQYHQLGHRNERNVQCHLCGKAFLSKSDLRIHLRVHNDERRYECDICKKRFRAHTHMTNHRYQHFDEKLECDIC</sequence>
<dbReference type="FunFam" id="3.30.160.60:FF:000100">
    <property type="entry name" value="Zinc finger 45-like"/>
    <property type="match status" value="1"/>
</dbReference>
<feature type="binding site" evidence="8">
    <location>
        <position position="13"/>
    </location>
    <ligand>
        <name>Zn(2+)</name>
        <dbReference type="ChEBI" id="CHEBI:29105"/>
    </ligand>
</feature>
<evidence type="ECO:0000256" key="6">
    <source>
        <dbReference type="ARBA" id="ARBA00023242"/>
    </source>
</evidence>
<protein>
    <submittedName>
        <fullName evidence="11">Uncharacterized protein</fullName>
    </submittedName>
</protein>
<feature type="binding site" evidence="8">
    <location>
        <position position="10"/>
    </location>
    <ligand>
        <name>Zn(2+)</name>
        <dbReference type="ChEBI" id="CHEBI:29105"/>
    </ligand>
</feature>
<evidence type="ECO:0000256" key="2">
    <source>
        <dbReference type="ARBA" id="ARBA00022723"/>
    </source>
</evidence>
<feature type="domain" description="C2H2-type" evidence="9">
    <location>
        <begin position="184"/>
        <end position="212"/>
    </location>
</feature>
<dbReference type="PANTHER" id="PTHR16515">
    <property type="entry name" value="PR DOMAIN ZINC FINGER PROTEIN"/>
    <property type="match status" value="1"/>
</dbReference>
<dbReference type="InterPro" id="IPR013087">
    <property type="entry name" value="Znf_C2H2_type"/>
</dbReference>
<feature type="non-terminal residue" evidence="11">
    <location>
        <position position="1"/>
    </location>
</feature>
<keyword evidence="3" id="KW-0677">Repeat</keyword>
<evidence type="ECO:0000256" key="5">
    <source>
        <dbReference type="ARBA" id="ARBA00022833"/>
    </source>
</evidence>
<evidence type="ECO:0000256" key="8">
    <source>
        <dbReference type="PROSITE-ProRule" id="PRU01263"/>
    </source>
</evidence>
<keyword evidence="4 7" id="KW-0863">Zinc-finger</keyword>
<feature type="non-terminal residue" evidence="11">
    <location>
        <position position="328"/>
    </location>
</feature>
<dbReference type="PROSITE" id="PS51915">
    <property type="entry name" value="ZAD"/>
    <property type="match status" value="1"/>
</dbReference>
<dbReference type="AlphaFoldDB" id="A0A0K8TK77"/>
<dbReference type="InterPro" id="IPR012934">
    <property type="entry name" value="Znf_AD"/>
</dbReference>
<comment type="subcellular location">
    <subcellularLocation>
        <location evidence="1">Nucleus</location>
    </subcellularLocation>
</comment>
<feature type="domain" description="C2H2-type" evidence="9">
    <location>
        <begin position="212"/>
        <end position="239"/>
    </location>
</feature>
<dbReference type="EMBL" id="GDAI01003004">
    <property type="protein sequence ID" value="JAI14599.1"/>
    <property type="molecule type" value="mRNA"/>
</dbReference>
<dbReference type="SUPFAM" id="SSF57716">
    <property type="entry name" value="Glucocorticoid receptor-like (DNA-binding domain)"/>
    <property type="match status" value="1"/>
</dbReference>
<dbReference type="PROSITE" id="PS50157">
    <property type="entry name" value="ZINC_FINGER_C2H2_2"/>
    <property type="match status" value="5"/>
</dbReference>
<evidence type="ECO:0000256" key="4">
    <source>
        <dbReference type="ARBA" id="ARBA00022771"/>
    </source>
</evidence>
<feature type="domain" description="C2H2-type" evidence="9">
    <location>
        <begin position="296"/>
        <end position="323"/>
    </location>
</feature>
<dbReference type="PROSITE" id="PS00028">
    <property type="entry name" value="ZINC_FINGER_C2H2_1"/>
    <property type="match status" value="5"/>
</dbReference>
<dbReference type="GO" id="GO:0005634">
    <property type="term" value="C:nucleus"/>
    <property type="evidence" value="ECO:0007669"/>
    <property type="project" value="UniProtKB-SubCell"/>
</dbReference>
<dbReference type="Pfam" id="PF12874">
    <property type="entry name" value="zf-met"/>
    <property type="match status" value="1"/>
</dbReference>
<name>A0A0K8TK77_TABBR</name>
<dbReference type="Pfam" id="PF07776">
    <property type="entry name" value="zf-AD"/>
    <property type="match status" value="1"/>
</dbReference>
<dbReference type="InterPro" id="IPR050331">
    <property type="entry name" value="Zinc_finger"/>
</dbReference>
<dbReference type="Gene3D" id="3.40.1800.20">
    <property type="match status" value="1"/>
</dbReference>
<reference evidence="11" key="1">
    <citation type="journal article" date="2015" name="Insect Biochem. Mol. Biol.">
        <title>An insight into the sialome of the horse fly, Tabanus bromius.</title>
        <authorList>
            <person name="Ribeiro J.M."/>
            <person name="Kazimirova M."/>
            <person name="Takac P."/>
            <person name="Andersen J.F."/>
            <person name="Francischetti I.M."/>
        </authorList>
    </citation>
    <scope>NUCLEOTIDE SEQUENCE</scope>
</reference>
<dbReference type="Pfam" id="PF00096">
    <property type="entry name" value="zf-C2H2"/>
    <property type="match status" value="3"/>
</dbReference>
<dbReference type="SMART" id="SM00355">
    <property type="entry name" value="ZnF_C2H2"/>
    <property type="match status" value="5"/>
</dbReference>
<dbReference type="SMART" id="SM00868">
    <property type="entry name" value="zf-AD"/>
    <property type="match status" value="1"/>
</dbReference>
<keyword evidence="6" id="KW-0539">Nucleus</keyword>
<evidence type="ECO:0000259" key="9">
    <source>
        <dbReference type="PROSITE" id="PS50157"/>
    </source>
</evidence>
<dbReference type="Gene3D" id="3.30.160.60">
    <property type="entry name" value="Classic Zinc Finger"/>
    <property type="match status" value="4"/>
</dbReference>
<keyword evidence="5 8" id="KW-0862">Zinc</keyword>
<evidence type="ECO:0000313" key="11">
    <source>
        <dbReference type="EMBL" id="JAI14599.1"/>
    </source>
</evidence>
<proteinExistence type="evidence at transcript level"/>
<evidence type="ECO:0000256" key="1">
    <source>
        <dbReference type="ARBA" id="ARBA00004123"/>
    </source>
</evidence>
<accession>A0A0K8TK77</accession>
<feature type="domain" description="C2H2-type" evidence="9">
    <location>
        <begin position="240"/>
        <end position="267"/>
    </location>
</feature>
<dbReference type="PANTHER" id="PTHR16515:SF66">
    <property type="entry name" value="C2H2-TYPE DOMAIN-CONTAINING PROTEIN"/>
    <property type="match status" value="1"/>
</dbReference>
<feature type="binding site" evidence="8">
    <location>
        <position position="60"/>
    </location>
    <ligand>
        <name>Zn(2+)</name>
        <dbReference type="ChEBI" id="CHEBI:29105"/>
    </ligand>
</feature>
<evidence type="ECO:0000256" key="7">
    <source>
        <dbReference type="PROSITE-ProRule" id="PRU00042"/>
    </source>
</evidence>
<dbReference type="GO" id="GO:0008270">
    <property type="term" value="F:zinc ion binding"/>
    <property type="evidence" value="ECO:0007669"/>
    <property type="project" value="UniProtKB-UniRule"/>
</dbReference>